<feature type="transmembrane region" description="Helical" evidence="7">
    <location>
        <begin position="255"/>
        <end position="282"/>
    </location>
</feature>
<evidence type="ECO:0000256" key="6">
    <source>
        <dbReference type="SAM" id="MobiDB-lite"/>
    </source>
</evidence>
<feature type="transmembrane region" description="Helical" evidence="7">
    <location>
        <begin position="395"/>
        <end position="415"/>
    </location>
</feature>
<evidence type="ECO:0000256" key="2">
    <source>
        <dbReference type="ARBA" id="ARBA00005982"/>
    </source>
</evidence>
<keyword evidence="3 7" id="KW-0812">Transmembrane</keyword>
<dbReference type="InterPro" id="IPR036259">
    <property type="entry name" value="MFS_trans_sf"/>
</dbReference>
<gene>
    <name evidence="8" type="ORF">COHA_008836</name>
</gene>
<feature type="compositionally biased region" description="Polar residues" evidence="6">
    <location>
        <begin position="12"/>
        <end position="26"/>
    </location>
</feature>
<feature type="region of interest" description="Disordered" evidence="6">
    <location>
        <begin position="1"/>
        <end position="62"/>
    </location>
</feature>
<keyword evidence="5 7" id="KW-0472">Membrane</keyword>
<name>A0AAD5GYE9_9CHLO</name>
<dbReference type="PROSITE" id="PS01022">
    <property type="entry name" value="PTR2_1"/>
    <property type="match status" value="1"/>
</dbReference>
<dbReference type="Proteomes" id="UP001205105">
    <property type="component" value="Unassembled WGS sequence"/>
</dbReference>
<comment type="caution">
    <text evidence="8">The sequence shown here is derived from an EMBL/GenBank/DDBJ whole genome shotgun (WGS) entry which is preliminary data.</text>
</comment>
<evidence type="ECO:0000256" key="4">
    <source>
        <dbReference type="ARBA" id="ARBA00022989"/>
    </source>
</evidence>
<dbReference type="InterPro" id="IPR000109">
    <property type="entry name" value="POT_fam"/>
</dbReference>
<organism evidence="8 9">
    <name type="scientific">Chlorella ohadii</name>
    <dbReference type="NCBI Taxonomy" id="2649997"/>
    <lineage>
        <taxon>Eukaryota</taxon>
        <taxon>Viridiplantae</taxon>
        <taxon>Chlorophyta</taxon>
        <taxon>core chlorophytes</taxon>
        <taxon>Trebouxiophyceae</taxon>
        <taxon>Chlorellales</taxon>
        <taxon>Chlorellaceae</taxon>
        <taxon>Chlorella clade</taxon>
        <taxon>Chlorella</taxon>
    </lineage>
</organism>
<dbReference type="GO" id="GO:0006857">
    <property type="term" value="P:oligopeptide transport"/>
    <property type="evidence" value="ECO:0007669"/>
    <property type="project" value="InterPro"/>
</dbReference>
<comment type="similarity">
    <text evidence="2">Belongs to the major facilitator superfamily. Proton-dependent oligopeptide transporter (POT/PTR) (TC 2.A.17) family.</text>
</comment>
<dbReference type="GO" id="GO:0016020">
    <property type="term" value="C:membrane"/>
    <property type="evidence" value="ECO:0007669"/>
    <property type="project" value="UniProtKB-SubCell"/>
</dbReference>
<accession>A0AAD5GYE9</accession>
<sequence length="591" mass="62426">MHVSAVDVAASSPFSQAQAVKGQASQPLGGCAAPSSKPDAAGAEQADSKAASPPDGSEEELAPGLLPKLPWRENPLITKGPFILIQELCERLAYNGIATNIVTYLKDELQMSSSQSATLTQIWSGTCYLTPLLGAFIADTWLGRFRVILSFSCIYMLGLVGLLLSAALPGLKPQQGEGATSASQGVFWAGMYLVALGEGGIKPCVMPFGADQFDETDPRQAKRVPQFFSVSYAAINTGTLITLLFVVNIQTSVSWAAGFAVILGAFVIATTVFVTGSIVAGYRCVVGLRHMLCQTQCIEQYAAQVPADGRELHEVEGAMSVVPGQLKLPRTASFKFLEKAAVRTKPAGTKQRLVTLTEGQGMDTSLGSLNLAPATLKIVPWCAKRGRPITTLRRIGAGYIAAMLGMVAAAVVEIVRLDVVARHGLQGTDPTADGSPEVPMSVWWQAIQAPDAMRSFCSALQVVCMGLGSYVAAALVAILQARGAAGVGRCPTCERDSASQSEGSMHQSPAISTSGGGPGWIASNVNEAHLDFFFWTLLVLMFLNFLIFLRVSSCFRYRVLPHATVGVEALALTPDYKSGVGLTIAMSATIV</sequence>
<evidence type="ECO:0000313" key="9">
    <source>
        <dbReference type="Proteomes" id="UP001205105"/>
    </source>
</evidence>
<dbReference type="Gene3D" id="1.20.1250.20">
    <property type="entry name" value="MFS general substrate transporter like domains"/>
    <property type="match status" value="3"/>
</dbReference>
<feature type="transmembrane region" description="Helical" evidence="7">
    <location>
        <begin position="532"/>
        <end position="551"/>
    </location>
</feature>
<dbReference type="PANTHER" id="PTHR11654">
    <property type="entry name" value="OLIGOPEPTIDE TRANSPORTER-RELATED"/>
    <property type="match status" value="1"/>
</dbReference>
<reference evidence="8" key="1">
    <citation type="submission" date="2020-11" db="EMBL/GenBank/DDBJ databases">
        <title>Chlorella ohadii genome sequencing and assembly.</title>
        <authorList>
            <person name="Murik O."/>
            <person name="Treves H."/>
            <person name="Kedem I."/>
            <person name="Shotland Y."/>
            <person name="Kaplan A."/>
        </authorList>
    </citation>
    <scope>NUCLEOTIDE SEQUENCE</scope>
    <source>
        <strain evidence="8">1</strain>
    </source>
</reference>
<evidence type="ECO:0000256" key="1">
    <source>
        <dbReference type="ARBA" id="ARBA00004141"/>
    </source>
</evidence>
<evidence type="ECO:0000256" key="3">
    <source>
        <dbReference type="ARBA" id="ARBA00022692"/>
    </source>
</evidence>
<evidence type="ECO:0000313" key="8">
    <source>
        <dbReference type="EMBL" id="KAI7837321.1"/>
    </source>
</evidence>
<evidence type="ECO:0000256" key="5">
    <source>
        <dbReference type="ARBA" id="ARBA00023136"/>
    </source>
</evidence>
<dbReference type="GO" id="GO:0022857">
    <property type="term" value="F:transmembrane transporter activity"/>
    <property type="evidence" value="ECO:0007669"/>
    <property type="project" value="InterPro"/>
</dbReference>
<dbReference type="EMBL" id="JADXDR010000156">
    <property type="protein sequence ID" value="KAI7837321.1"/>
    <property type="molecule type" value="Genomic_DNA"/>
</dbReference>
<dbReference type="SUPFAM" id="SSF103473">
    <property type="entry name" value="MFS general substrate transporter"/>
    <property type="match status" value="1"/>
</dbReference>
<evidence type="ECO:0000256" key="7">
    <source>
        <dbReference type="SAM" id="Phobius"/>
    </source>
</evidence>
<dbReference type="AlphaFoldDB" id="A0AAD5GYE9"/>
<proteinExistence type="inferred from homology"/>
<dbReference type="InterPro" id="IPR018456">
    <property type="entry name" value="PTR2_symporter_CS"/>
</dbReference>
<feature type="transmembrane region" description="Helical" evidence="7">
    <location>
        <begin position="148"/>
        <end position="168"/>
    </location>
</feature>
<protein>
    <submittedName>
        <fullName evidence="8">Uncharacterized protein</fullName>
    </submittedName>
</protein>
<keyword evidence="4 7" id="KW-1133">Transmembrane helix</keyword>
<keyword evidence="9" id="KW-1185">Reference proteome</keyword>
<dbReference type="Pfam" id="PF00854">
    <property type="entry name" value="PTR2"/>
    <property type="match status" value="1"/>
</dbReference>
<comment type="subcellular location">
    <subcellularLocation>
        <location evidence="1">Membrane</location>
        <topology evidence="1">Multi-pass membrane protein</topology>
    </subcellularLocation>
</comment>
<feature type="transmembrane region" description="Helical" evidence="7">
    <location>
        <begin position="227"/>
        <end position="249"/>
    </location>
</feature>